<organism evidence="1 2">
    <name type="scientific">Caligus rogercresseyi</name>
    <name type="common">Sea louse</name>
    <dbReference type="NCBI Taxonomy" id="217165"/>
    <lineage>
        <taxon>Eukaryota</taxon>
        <taxon>Metazoa</taxon>
        <taxon>Ecdysozoa</taxon>
        <taxon>Arthropoda</taxon>
        <taxon>Crustacea</taxon>
        <taxon>Multicrustacea</taxon>
        <taxon>Hexanauplia</taxon>
        <taxon>Copepoda</taxon>
        <taxon>Siphonostomatoida</taxon>
        <taxon>Caligidae</taxon>
        <taxon>Caligus</taxon>
    </lineage>
</organism>
<dbReference type="Proteomes" id="UP000595437">
    <property type="component" value="Chromosome 6"/>
</dbReference>
<evidence type="ECO:0000313" key="1">
    <source>
        <dbReference type="EMBL" id="QQP49675.1"/>
    </source>
</evidence>
<sequence length="50" mass="5329">MPLGGCQRPFMFLEASAHRDSPGTPAGHSAPGCVFRCSVILLRVNSSRTL</sequence>
<name>A0A7T8K9J2_CALRO</name>
<gene>
    <name evidence="1" type="ORF">FKW44_010427</name>
</gene>
<protein>
    <submittedName>
        <fullName evidence="1">Uncharacterized protein</fullName>
    </submittedName>
</protein>
<reference evidence="2" key="1">
    <citation type="submission" date="2021-01" db="EMBL/GenBank/DDBJ databases">
        <title>Caligus Genome Assembly.</title>
        <authorList>
            <person name="Gallardo-Escarate C."/>
        </authorList>
    </citation>
    <scope>NUCLEOTIDE SEQUENCE [LARGE SCALE GENOMIC DNA]</scope>
</reference>
<accession>A0A7T8K9J2</accession>
<dbReference type="AlphaFoldDB" id="A0A7T8K9J2"/>
<dbReference type="EMBL" id="CP045895">
    <property type="protein sequence ID" value="QQP49675.1"/>
    <property type="molecule type" value="Genomic_DNA"/>
</dbReference>
<evidence type="ECO:0000313" key="2">
    <source>
        <dbReference type="Proteomes" id="UP000595437"/>
    </source>
</evidence>
<proteinExistence type="predicted"/>
<keyword evidence="2" id="KW-1185">Reference proteome</keyword>